<dbReference type="EMBL" id="JAGSYN010000050">
    <property type="protein sequence ID" value="KAG7665336.1"/>
    <property type="molecule type" value="Genomic_DNA"/>
</dbReference>
<accession>A0A8J5QRH2</accession>
<keyword evidence="1" id="KW-1133">Transmembrane helix</keyword>
<dbReference type="GeneID" id="73467825"/>
<keyword evidence="1" id="KW-0472">Membrane</keyword>
<dbReference type="AlphaFoldDB" id="A0A8J5QRH2"/>
<proteinExistence type="predicted"/>
<comment type="caution">
    <text evidence="2">The sequence shown here is derived from an EMBL/GenBank/DDBJ whole genome shotgun (WGS) entry which is preliminary data.</text>
</comment>
<evidence type="ECO:0000313" key="3">
    <source>
        <dbReference type="Proteomes" id="UP000694255"/>
    </source>
</evidence>
<dbReference type="Proteomes" id="UP000694255">
    <property type="component" value="Unassembled WGS sequence"/>
</dbReference>
<reference evidence="2 3" key="1">
    <citation type="journal article" date="2021" name="DNA Res.">
        <title>Genome analysis of Candida subhashii reveals its hybrid nature and dual mitochondrial genome conformations.</title>
        <authorList>
            <person name="Mixao V."/>
            <person name="Hegedusova E."/>
            <person name="Saus E."/>
            <person name="Pryszcz L.P."/>
            <person name="Cillingova A."/>
            <person name="Nosek J."/>
            <person name="Gabaldon T."/>
        </authorList>
    </citation>
    <scope>NUCLEOTIDE SEQUENCE [LARGE SCALE GENOMIC DNA]</scope>
    <source>
        <strain evidence="2 3">CBS 10753</strain>
    </source>
</reference>
<feature type="transmembrane region" description="Helical" evidence="1">
    <location>
        <begin position="55"/>
        <end position="71"/>
    </location>
</feature>
<dbReference type="OrthoDB" id="4081130at2759"/>
<protein>
    <submittedName>
        <fullName evidence="2">AIM36</fullName>
    </submittedName>
</protein>
<keyword evidence="3" id="KW-1185">Reference proteome</keyword>
<evidence type="ECO:0000313" key="2">
    <source>
        <dbReference type="EMBL" id="KAG7665336.1"/>
    </source>
</evidence>
<dbReference type="RefSeq" id="XP_049265568.1">
    <property type="nucleotide sequence ID" value="XM_049404633.1"/>
</dbReference>
<organism evidence="2 3">
    <name type="scientific">[Candida] subhashii</name>
    <dbReference type="NCBI Taxonomy" id="561895"/>
    <lineage>
        <taxon>Eukaryota</taxon>
        <taxon>Fungi</taxon>
        <taxon>Dikarya</taxon>
        <taxon>Ascomycota</taxon>
        <taxon>Saccharomycotina</taxon>
        <taxon>Pichiomycetes</taxon>
        <taxon>Debaryomycetaceae</taxon>
        <taxon>Spathaspora</taxon>
    </lineage>
</organism>
<evidence type="ECO:0000256" key="1">
    <source>
        <dbReference type="SAM" id="Phobius"/>
    </source>
</evidence>
<sequence length="285" mass="33260">MFSSRLFSSRLSISRGLAIPRIGTTTSVFSPTKIISRNYAVYLPIKRKRQARLRYIFYMVLVSFGAMYYVSHSVDKRNVKKSFSEGEFKQYEQETGLRRRHKLISHDLNEKYQFYVVPYVHDNQAIDKIVKRVEELGRKVRVIDPAELIKTEKEDERNKYCYLLQDLDDGHKEYPAGLITALIKQYISFFMNTRDGTFDTTFIIKNYPQHTAEAIKFENDVCDINQCIVLNDDIENQLPQEKDDETVRAIKNVDGYFGSVGKTKTLVNKSNKLESELKKVISEDF</sequence>
<name>A0A8J5QRH2_9ASCO</name>
<keyword evidence="1" id="KW-0812">Transmembrane</keyword>
<gene>
    <name evidence="2" type="ORF">J8A68_001024</name>
</gene>